<keyword evidence="6 13" id="KW-0479">Metal-binding</keyword>
<evidence type="ECO:0000256" key="9">
    <source>
        <dbReference type="ARBA" id="ARBA00023004"/>
    </source>
</evidence>
<dbReference type="OrthoDB" id="5778907at2759"/>
<comment type="similarity">
    <text evidence="3 13">Belongs to the cytochrome c oxidase subunit 5A family.</text>
</comment>
<dbReference type="UniPathway" id="UPA00705"/>
<dbReference type="GO" id="GO:0046872">
    <property type="term" value="F:metal ion binding"/>
    <property type="evidence" value="ECO:0007669"/>
    <property type="project" value="UniProtKB-UniRule"/>
</dbReference>
<protein>
    <recommendedName>
        <fullName evidence="4 13">Cytochrome c oxidase subunit 5A, mitochondrial</fullName>
    </recommendedName>
    <alternativeName>
        <fullName evidence="12 13">Cytochrome c oxidase polypeptide Va</fullName>
    </alternativeName>
</protein>
<keyword evidence="16" id="KW-1185">Reference proteome</keyword>
<evidence type="ECO:0000256" key="13">
    <source>
        <dbReference type="RuleBase" id="RU368103"/>
    </source>
</evidence>
<reference evidence="15" key="2">
    <citation type="submission" date="2025-09" db="UniProtKB">
        <authorList>
            <consortium name="Ensembl"/>
        </authorList>
    </citation>
    <scope>IDENTIFICATION</scope>
</reference>
<keyword evidence="11 13" id="KW-0472">Membrane</keyword>
<keyword evidence="9 13" id="KW-0408">Iron</keyword>
<dbReference type="InterPro" id="IPR036545">
    <property type="entry name" value="Cyt_c_oxidase_su5A/6_sf"/>
</dbReference>
<evidence type="ECO:0000256" key="10">
    <source>
        <dbReference type="ARBA" id="ARBA00023128"/>
    </source>
</evidence>
<evidence type="ECO:0000313" key="15">
    <source>
        <dbReference type="Ensembl" id="ENSSVLP00005010133.1"/>
    </source>
</evidence>
<dbReference type="Ensembl" id="ENSSVLT00005011211.1">
    <property type="protein sequence ID" value="ENSSVLP00005010133.1"/>
    <property type="gene ID" value="ENSSVLG00005008085.1"/>
</dbReference>
<comment type="function">
    <text evidence="13">Component of the cytochrome c oxidase, the last enzyme in the mitochondrial electron transport chain which drives oxidative phosphorylation. The respiratory chain contains 3 multisubunit complexes succinate dehydrogenase (complex II, CII), ubiquinol-cytochrome c oxidoreductase (cytochrome b-c1 complex, complex III, CIII) and cytochrome c oxidase (complex IV, CIV), that cooperate to transfer electrons derived from NADH and succinate to molecular oxygen, creating an electrochemical gradient over the inner membrane that drives transmembrane transport and the ATP synthase. Cytochrome c oxidase is the component of the respiratory chain that catalyzes the reduction of oxygen to water. Electrons originating from reduced cytochrome c in the intermembrane space (IMS) are transferred via the dinuclear copper A center (CU(A)) of subunit 2 and heme A of subunit 1 to the active site in subunit 1, a binuclear center (BNC) formed by heme A3 and copper B (CU(B)). The BNC reduces molecular oxygen to 2 water molecules using 4 electrons from cytochrome c in the IMS and 4 protons from the mitochondrial matrix.</text>
</comment>
<reference evidence="15" key="1">
    <citation type="submission" date="2025-08" db="UniProtKB">
        <authorList>
            <consortium name="Ensembl"/>
        </authorList>
    </citation>
    <scope>IDENTIFICATION</scope>
</reference>
<dbReference type="PANTHER" id="PTHR14200">
    <property type="entry name" value="CYTOCHROME C OXIDASE POLYPEPTIDE"/>
    <property type="match status" value="1"/>
</dbReference>
<evidence type="ECO:0000256" key="4">
    <source>
        <dbReference type="ARBA" id="ARBA00021968"/>
    </source>
</evidence>
<evidence type="ECO:0000256" key="6">
    <source>
        <dbReference type="ARBA" id="ARBA00022723"/>
    </source>
</evidence>
<evidence type="ECO:0000313" key="16">
    <source>
        <dbReference type="Proteomes" id="UP000694564"/>
    </source>
</evidence>
<name>A0A8D2B884_SCIVU</name>
<proteinExistence type="inferred from homology"/>
<dbReference type="GO" id="GO:0006123">
    <property type="term" value="P:mitochondrial electron transport, cytochrome c to oxygen"/>
    <property type="evidence" value="ECO:0007669"/>
    <property type="project" value="UniProtKB-UniRule"/>
</dbReference>
<evidence type="ECO:0000256" key="5">
    <source>
        <dbReference type="ARBA" id="ARBA00022617"/>
    </source>
</evidence>
<dbReference type="Pfam" id="PF02284">
    <property type="entry name" value="COX5A"/>
    <property type="match status" value="1"/>
</dbReference>
<keyword evidence="14" id="KW-0732">Signal</keyword>
<evidence type="ECO:0000256" key="3">
    <source>
        <dbReference type="ARBA" id="ARBA00007972"/>
    </source>
</evidence>
<dbReference type="Proteomes" id="UP000694564">
    <property type="component" value="Chromosome 13"/>
</dbReference>
<dbReference type="InterPro" id="IPR003204">
    <property type="entry name" value="Cyt_c_oxidase_su5A/6"/>
</dbReference>
<evidence type="ECO:0000256" key="7">
    <source>
        <dbReference type="ARBA" id="ARBA00022792"/>
    </source>
</evidence>
<keyword evidence="7 13" id="KW-0999">Mitochondrion inner membrane</keyword>
<evidence type="ECO:0000256" key="14">
    <source>
        <dbReference type="SAM" id="SignalP"/>
    </source>
</evidence>
<sequence>MWFSFILLVRCIALVSGRSPLPVGGHSNPGQPLRLHTTYSPSPKATIHSLANFDAYWMMYFNKQTEMPDTNAWELCKRLNSLVGYDLVSEPKIIDNSLWACSWLNDFPDTVCILEIVKDKTGRHKEIYSCLNQELGPTVNELLISPLEELCFWYYYLIVKHHLQMLVITYYLI</sequence>
<feature type="chain" id="PRO_5034848056" description="Cytochrome c oxidase subunit 5A, mitochondrial" evidence="14">
    <location>
        <begin position="18"/>
        <end position="173"/>
    </location>
</feature>
<keyword evidence="8 13" id="KW-0809">Transit peptide</keyword>
<dbReference type="GO" id="GO:0005743">
    <property type="term" value="C:mitochondrial inner membrane"/>
    <property type="evidence" value="ECO:0007669"/>
    <property type="project" value="UniProtKB-SubCell"/>
</dbReference>
<evidence type="ECO:0000256" key="11">
    <source>
        <dbReference type="ARBA" id="ARBA00023136"/>
    </source>
</evidence>
<evidence type="ECO:0000256" key="8">
    <source>
        <dbReference type="ARBA" id="ARBA00022946"/>
    </source>
</evidence>
<feature type="signal peptide" evidence="14">
    <location>
        <begin position="1"/>
        <end position="17"/>
    </location>
</feature>
<organism evidence="15 16">
    <name type="scientific">Sciurus vulgaris</name>
    <name type="common">Eurasian red squirrel</name>
    <dbReference type="NCBI Taxonomy" id="55149"/>
    <lineage>
        <taxon>Eukaryota</taxon>
        <taxon>Metazoa</taxon>
        <taxon>Chordata</taxon>
        <taxon>Craniata</taxon>
        <taxon>Vertebrata</taxon>
        <taxon>Euteleostomi</taxon>
        <taxon>Mammalia</taxon>
        <taxon>Eutheria</taxon>
        <taxon>Euarchontoglires</taxon>
        <taxon>Glires</taxon>
        <taxon>Rodentia</taxon>
        <taxon>Sciuromorpha</taxon>
        <taxon>Sciuridae</taxon>
        <taxon>Sciurinae</taxon>
        <taxon>Sciurini</taxon>
        <taxon>Sciurus</taxon>
    </lineage>
</organism>
<comment type="pathway">
    <text evidence="2 13">Energy metabolism; oxidative phosphorylation.</text>
</comment>
<dbReference type="AlphaFoldDB" id="A0A8D2B884"/>
<dbReference type="GO" id="GO:0045277">
    <property type="term" value="C:respiratory chain complex IV"/>
    <property type="evidence" value="ECO:0007669"/>
    <property type="project" value="UniProtKB-UniRule"/>
</dbReference>
<dbReference type="SUPFAM" id="SSF48479">
    <property type="entry name" value="Cytochrome c oxidase subunit E"/>
    <property type="match status" value="1"/>
</dbReference>
<dbReference type="Gene3D" id="1.25.40.40">
    <property type="entry name" value="Cytochrome c oxidase, subunit Va/VI"/>
    <property type="match status" value="1"/>
</dbReference>
<keyword evidence="10 13" id="KW-0496">Mitochondrion</keyword>
<evidence type="ECO:0000256" key="12">
    <source>
        <dbReference type="ARBA" id="ARBA00031049"/>
    </source>
</evidence>
<evidence type="ECO:0000256" key="2">
    <source>
        <dbReference type="ARBA" id="ARBA00004673"/>
    </source>
</evidence>
<dbReference type="GeneTree" id="ENSGT00390000001424"/>
<comment type="subunit">
    <text evidence="13">Component of the cytochrome c oxidase (complex IV, CIV), a multisubunit enzyme composed of a catalytic core of 3 subunits and several supernumerary subunits. The complex exists as a monomer or a dimer and forms supercomplexes (SCs) in the inner mitochondrial membrane with ubiquinol-cytochrome c oxidoreductase (cytochrome b-c1 complex, complex III, CIII).</text>
</comment>
<accession>A0A8D2B884</accession>
<keyword evidence="5 13" id="KW-0349">Heme</keyword>
<dbReference type="PANTHER" id="PTHR14200:SF11">
    <property type="entry name" value="CYTOCHROME C OXIDASE SUBUNIT 5A, MITOCHONDRIAL"/>
    <property type="match status" value="1"/>
</dbReference>
<comment type="subcellular location">
    <subcellularLocation>
        <location evidence="1 13">Mitochondrion inner membrane</location>
        <topology evidence="1 13">Peripheral membrane protein</topology>
        <orientation evidence="1 13">Matrix side</orientation>
    </subcellularLocation>
</comment>
<evidence type="ECO:0000256" key="1">
    <source>
        <dbReference type="ARBA" id="ARBA00004443"/>
    </source>
</evidence>